<dbReference type="GO" id="GO:0046872">
    <property type="term" value="F:metal ion binding"/>
    <property type="evidence" value="ECO:0007669"/>
    <property type="project" value="UniProtKB-KW"/>
</dbReference>
<evidence type="ECO:0000256" key="7">
    <source>
        <dbReference type="ARBA" id="ARBA00023004"/>
    </source>
</evidence>
<evidence type="ECO:0000259" key="10">
    <source>
        <dbReference type="SMART" id="SM00986"/>
    </source>
</evidence>
<dbReference type="Gene3D" id="3.40.470.10">
    <property type="entry name" value="Uracil-DNA glycosylase-like domain"/>
    <property type="match status" value="1"/>
</dbReference>
<keyword evidence="4" id="KW-0479">Metal-binding</keyword>
<dbReference type="PANTHER" id="PTHR33693:SF9">
    <property type="entry name" value="TYPE-4 URACIL-DNA GLYCOSYLASE"/>
    <property type="match status" value="1"/>
</dbReference>
<protein>
    <recommendedName>
        <fullName evidence="2">Type-4 uracil-DNA glycosylase</fullName>
    </recommendedName>
</protein>
<dbReference type="InterPro" id="IPR051536">
    <property type="entry name" value="UDG_Type-4/5"/>
</dbReference>
<dbReference type="GO" id="GO:0006281">
    <property type="term" value="P:DNA repair"/>
    <property type="evidence" value="ECO:0007669"/>
    <property type="project" value="UniProtKB-KW"/>
</dbReference>
<evidence type="ECO:0000256" key="8">
    <source>
        <dbReference type="ARBA" id="ARBA00023014"/>
    </source>
</evidence>
<evidence type="ECO:0000256" key="2">
    <source>
        <dbReference type="ARBA" id="ARBA00019403"/>
    </source>
</evidence>
<dbReference type="SUPFAM" id="SSF52141">
    <property type="entry name" value="Uracil-DNA glycosylase-like"/>
    <property type="match status" value="1"/>
</dbReference>
<dbReference type="Proteomes" id="UP001143463">
    <property type="component" value="Unassembled WGS sequence"/>
</dbReference>
<keyword evidence="6" id="KW-0378">Hydrolase</keyword>
<dbReference type="GO" id="GO:0051539">
    <property type="term" value="F:4 iron, 4 sulfur cluster binding"/>
    <property type="evidence" value="ECO:0007669"/>
    <property type="project" value="UniProtKB-KW"/>
</dbReference>
<sequence length="203" mass="22015">MTEPAADAPSVTDLDRLREVEADCTGCELYKAAGPTVGGEGPRSAWLMLVGEQPGDQEDKAGKPFVGPAGRVLDQALDEAGIARDEVFVTNAVKHFRFEERGKRRIHKQPTVRQVRACRPWLDAELRLVGPPVVGVLGAVAAKSLLGQDFRITDHRGELLEQDGRTVVPTVHPSSILRSDPKERQELLAAFVADLKVIAGARP</sequence>
<name>A0A9W6L2J5_9PSEU</name>
<dbReference type="RefSeq" id="WP_037048128.1">
    <property type="nucleotide sequence ID" value="NZ_BAAAUZ010000029.1"/>
</dbReference>
<dbReference type="InterPro" id="IPR005122">
    <property type="entry name" value="Uracil-DNA_glycosylase-like"/>
</dbReference>
<evidence type="ECO:0000256" key="5">
    <source>
        <dbReference type="ARBA" id="ARBA00022763"/>
    </source>
</evidence>
<keyword evidence="3" id="KW-0004">4Fe-4S</keyword>
<evidence type="ECO:0000256" key="3">
    <source>
        <dbReference type="ARBA" id="ARBA00022485"/>
    </source>
</evidence>
<evidence type="ECO:0000256" key="6">
    <source>
        <dbReference type="ARBA" id="ARBA00022801"/>
    </source>
</evidence>
<dbReference type="PANTHER" id="PTHR33693">
    <property type="entry name" value="TYPE-5 URACIL-DNA GLYCOSYLASE"/>
    <property type="match status" value="1"/>
</dbReference>
<dbReference type="GO" id="GO:0097506">
    <property type="term" value="F:deaminated base DNA N-glycosylase activity"/>
    <property type="evidence" value="ECO:0007669"/>
    <property type="project" value="UniProtKB-ARBA"/>
</dbReference>
<reference evidence="11" key="2">
    <citation type="submission" date="2023-01" db="EMBL/GenBank/DDBJ databases">
        <authorList>
            <person name="Sun Q."/>
            <person name="Evtushenko L."/>
        </authorList>
    </citation>
    <scope>NUCLEOTIDE SEQUENCE</scope>
    <source>
        <strain evidence="11">VKM Ac-1069</strain>
    </source>
</reference>
<evidence type="ECO:0000256" key="4">
    <source>
        <dbReference type="ARBA" id="ARBA00022723"/>
    </source>
</evidence>
<dbReference type="EMBL" id="BSFQ01000014">
    <property type="protein sequence ID" value="GLL12466.1"/>
    <property type="molecule type" value="Genomic_DNA"/>
</dbReference>
<comment type="similarity">
    <text evidence="1">Belongs to the uracil-DNA glycosylase (UDG) superfamily. Type 4 (UDGa) family.</text>
</comment>
<proteinExistence type="inferred from homology"/>
<keyword evidence="5" id="KW-0227">DNA damage</keyword>
<dbReference type="CDD" id="cd10030">
    <property type="entry name" value="UDG-F4_TTUDGA_SPO1dp_like"/>
    <property type="match status" value="1"/>
</dbReference>
<dbReference type="AlphaFoldDB" id="A0A9W6L2J5"/>
<keyword evidence="9" id="KW-0234">DNA repair</keyword>
<evidence type="ECO:0000256" key="1">
    <source>
        <dbReference type="ARBA" id="ARBA00006521"/>
    </source>
</evidence>
<dbReference type="NCBIfam" id="TIGR03914">
    <property type="entry name" value="UDG_fam_dom"/>
    <property type="match status" value="1"/>
</dbReference>
<dbReference type="InterPro" id="IPR036895">
    <property type="entry name" value="Uracil-DNA_glycosylase-like_sf"/>
</dbReference>
<dbReference type="SMART" id="SM00987">
    <property type="entry name" value="UreE_C"/>
    <property type="match status" value="1"/>
</dbReference>
<dbReference type="NCBIfam" id="TIGR00758">
    <property type="entry name" value="UDG_fam4"/>
    <property type="match status" value="1"/>
</dbReference>
<evidence type="ECO:0000313" key="12">
    <source>
        <dbReference type="Proteomes" id="UP001143463"/>
    </source>
</evidence>
<keyword evidence="7" id="KW-0408">Iron</keyword>
<keyword evidence="12" id="KW-1185">Reference proteome</keyword>
<comment type="caution">
    <text evidence="11">The sequence shown here is derived from an EMBL/GenBank/DDBJ whole genome shotgun (WGS) entry which is preliminary data.</text>
</comment>
<keyword evidence="8" id="KW-0411">Iron-sulfur</keyword>
<dbReference type="SMART" id="SM00986">
    <property type="entry name" value="UDG"/>
    <property type="match status" value="1"/>
</dbReference>
<organism evidence="11 12">
    <name type="scientific">Pseudonocardia halophobica</name>
    <dbReference type="NCBI Taxonomy" id="29401"/>
    <lineage>
        <taxon>Bacteria</taxon>
        <taxon>Bacillati</taxon>
        <taxon>Actinomycetota</taxon>
        <taxon>Actinomycetes</taxon>
        <taxon>Pseudonocardiales</taxon>
        <taxon>Pseudonocardiaceae</taxon>
        <taxon>Pseudonocardia</taxon>
    </lineage>
</organism>
<dbReference type="Pfam" id="PF03167">
    <property type="entry name" value="UDG"/>
    <property type="match status" value="1"/>
</dbReference>
<evidence type="ECO:0000313" key="11">
    <source>
        <dbReference type="EMBL" id="GLL12466.1"/>
    </source>
</evidence>
<reference evidence="11" key="1">
    <citation type="journal article" date="2014" name="Int. J. Syst. Evol. Microbiol.">
        <title>Complete genome sequence of Corynebacterium casei LMG S-19264T (=DSM 44701T), isolated from a smear-ripened cheese.</title>
        <authorList>
            <consortium name="US DOE Joint Genome Institute (JGI-PGF)"/>
            <person name="Walter F."/>
            <person name="Albersmeier A."/>
            <person name="Kalinowski J."/>
            <person name="Ruckert C."/>
        </authorList>
    </citation>
    <scope>NUCLEOTIDE SEQUENCE</scope>
    <source>
        <strain evidence="11">VKM Ac-1069</strain>
    </source>
</reference>
<accession>A0A9W6L2J5</accession>
<evidence type="ECO:0000256" key="9">
    <source>
        <dbReference type="ARBA" id="ARBA00023204"/>
    </source>
</evidence>
<feature type="domain" description="Uracil-DNA glycosylase-like" evidence="10">
    <location>
        <begin position="38"/>
        <end position="196"/>
    </location>
</feature>
<gene>
    <name evidence="11" type="ORF">GCM10017577_36070</name>
</gene>
<dbReference type="InterPro" id="IPR005273">
    <property type="entry name" value="Ura-DNA_glyco_family4"/>
</dbReference>